<name>A0A6P8G0A7_CLUHA</name>
<evidence type="ECO:0000256" key="1">
    <source>
        <dbReference type="ARBA" id="ARBA00004141"/>
    </source>
</evidence>
<keyword evidence="3" id="KW-0812">Transmembrane</keyword>
<reference evidence="8" key="1">
    <citation type="submission" date="2025-08" db="UniProtKB">
        <authorList>
            <consortium name="RefSeq"/>
        </authorList>
    </citation>
    <scope>IDENTIFICATION</scope>
</reference>
<organism evidence="7 8">
    <name type="scientific">Clupea harengus</name>
    <name type="common">Atlantic herring</name>
    <dbReference type="NCBI Taxonomy" id="7950"/>
    <lineage>
        <taxon>Eukaryota</taxon>
        <taxon>Metazoa</taxon>
        <taxon>Chordata</taxon>
        <taxon>Craniata</taxon>
        <taxon>Vertebrata</taxon>
        <taxon>Euteleostomi</taxon>
        <taxon>Actinopterygii</taxon>
        <taxon>Neopterygii</taxon>
        <taxon>Teleostei</taxon>
        <taxon>Clupei</taxon>
        <taxon>Clupeiformes</taxon>
        <taxon>Clupeoidei</taxon>
        <taxon>Clupeidae</taxon>
        <taxon>Clupea</taxon>
    </lineage>
</organism>
<evidence type="ECO:0000256" key="2">
    <source>
        <dbReference type="ARBA" id="ARBA00006824"/>
    </source>
</evidence>
<evidence type="ECO:0000313" key="7">
    <source>
        <dbReference type="Proteomes" id="UP000515152"/>
    </source>
</evidence>
<dbReference type="AlphaFoldDB" id="A0A6P8G0A7"/>
<dbReference type="GO" id="GO:0061668">
    <property type="term" value="P:mitochondrial ribosome assembly"/>
    <property type="evidence" value="ECO:0007669"/>
    <property type="project" value="TreeGrafter"/>
</dbReference>
<dbReference type="InterPro" id="IPR007248">
    <property type="entry name" value="Mpv17_PMP22"/>
</dbReference>
<dbReference type="RefSeq" id="XP_031432564.1">
    <property type="nucleotide sequence ID" value="XM_031576704.1"/>
</dbReference>
<evidence type="ECO:0000256" key="5">
    <source>
        <dbReference type="ARBA" id="ARBA00023136"/>
    </source>
</evidence>
<sequence>MNRAWALFKSHPYLSNIIGYTALFASADIIQQSLLGGHAGQQGQHTLVRDSETDRLSLSESGTASQDAPLSGIDWAQTARVALVGFCFHANFNYNWLRALERMWPGGGVKRVTVKVVVDQLVAAPATISAFYIGLSALEGREDPFEDWRNKFWTSYKTGVVYWSMMQAVNFSLVPPVARTVFVGGVALTWTVYLCHFRQLKSDSEPSSSS</sequence>
<dbReference type="GeneID" id="116222470"/>
<keyword evidence="5" id="KW-0472">Membrane</keyword>
<dbReference type="KEGG" id="char:116222470"/>
<dbReference type="PANTHER" id="PTHR11266:SF28">
    <property type="entry name" value="SI:CH211-120K19.1"/>
    <property type="match status" value="1"/>
</dbReference>
<dbReference type="GO" id="GO:0016020">
    <property type="term" value="C:membrane"/>
    <property type="evidence" value="ECO:0007669"/>
    <property type="project" value="UniProtKB-SubCell"/>
</dbReference>
<evidence type="ECO:0000256" key="4">
    <source>
        <dbReference type="ARBA" id="ARBA00022989"/>
    </source>
</evidence>
<dbReference type="OrthoDB" id="5345392at2759"/>
<comment type="similarity">
    <text evidence="2 6">Belongs to the peroxisomal membrane protein PXMP2/4 family.</text>
</comment>
<evidence type="ECO:0000313" key="8">
    <source>
        <dbReference type="RefSeq" id="XP_031432564.1"/>
    </source>
</evidence>
<keyword evidence="7" id="KW-1185">Reference proteome</keyword>
<evidence type="ECO:0000256" key="3">
    <source>
        <dbReference type="ARBA" id="ARBA00022692"/>
    </source>
</evidence>
<dbReference type="PANTHER" id="PTHR11266">
    <property type="entry name" value="PEROXISOMAL MEMBRANE PROTEIN 2, PXMP2 MPV17"/>
    <property type="match status" value="1"/>
</dbReference>
<dbReference type="Pfam" id="PF04117">
    <property type="entry name" value="Mpv17_PMP22"/>
    <property type="match status" value="1"/>
</dbReference>
<evidence type="ECO:0000256" key="6">
    <source>
        <dbReference type="RuleBase" id="RU363053"/>
    </source>
</evidence>
<protein>
    <submittedName>
        <fullName evidence="8">Mpv17-like protein</fullName>
    </submittedName>
</protein>
<keyword evidence="4" id="KW-1133">Transmembrane helix</keyword>
<comment type="subcellular location">
    <subcellularLocation>
        <location evidence="1">Membrane</location>
        <topology evidence="1">Multi-pass membrane protein</topology>
    </subcellularLocation>
</comment>
<accession>A0A6P8G0A7</accession>
<dbReference type="Proteomes" id="UP000515152">
    <property type="component" value="Chromosome 11"/>
</dbReference>
<gene>
    <name evidence="8" type="primary">si:ch211-120k19.1</name>
</gene>
<dbReference type="GO" id="GO:0005739">
    <property type="term" value="C:mitochondrion"/>
    <property type="evidence" value="ECO:0007669"/>
    <property type="project" value="TreeGrafter"/>
</dbReference>
<proteinExistence type="inferred from homology"/>